<dbReference type="Proteomes" id="UP001149163">
    <property type="component" value="Unassembled WGS sequence"/>
</dbReference>
<sequence length="82" mass="8816">MAPNAPIPKARRSETPRVRDLPNVASPRPKRGARAFQQAHPGQAMILSTLNRLTCLVFGNSGRHVGLDRSSRFALLIGATGS</sequence>
<feature type="compositionally biased region" description="Basic and acidic residues" evidence="1">
    <location>
        <begin position="11"/>
        <end position="20"/>
    </location>
</feature>
<proteinExistence type="predicted"/>
<evidence type="ECO:0000313" key="3">
    <source>
        <dbReference type="Proteomes" id="UP001149163"/>
    </source>
</evidence>
<comment type="caution">
    <text evidence="2">The sequence shown here is derived from an EMBL/GenBank/DDBJ whole genome shotgun (WGS) entry which is preliminary data.</text>
</comment>
<dbReference type="AlphaFoldDB" id="A0A9W9HZH9"/>
<evidence type="ECO:0000313" key="2">
    <source>
        <dbReference type="EMBL" id="KAJ5157894.1"/>
    </source>
</evidence>
<feature type="region of interest" description="Disordered" evidence="1">
    <location>
        <begin position="1"/>
        <end position="33"/>
    </location>
</feature>
<name>A0A9W9HZH9_9EURO</name>
<reference evidence="2" key="2">
    <citation type="journal article" date="2023" name="IMA Fungus">
        <title>Comparative genomic study of the Penicillium genus elucidates a diverse pangenome and 15 lateral gene transfer events.</title>
        <authorList>
            <person name="Petersen C."/>
            <person name="Sorensen T."/>
            <person name="Nielsen M.R."/>
            <person name="Sondergaard T.E."/>
            <person name="Sorensen J.L."/>
            <person name="Fitzpatrick D.A."/>
            <person name="Frisvad J.C."/>
            <person name="Nielsen K.L."/>
        </authorList>
    </citation>
    <scope>NUCLEOTIDE SEQUENCE</scope>
    <source>
        <strain evidence="2">IBT 26290</strain>
    </source>
</reference>
<organism evidence="2 3">
    <name type="scientific">Penicillium canariense</name>
    <dbReference type="NCBI Taxonomy" id="189055"/>
    <lineage>
        <taxon>Eukaryota</taxon>
        <taxon>Fungi</taxon>
        <taxon>Dikarya</taxon>
        <taxon>Ascomycota</taxon>
        <taxon>Pezizomycotina</taxon>
        <taxon>Eurotiomycetes</taxon>
        <taxon>Eurotiomycetidae</taxon>
        <taxon>Eurotiales</taxon>
        <taxon>Aspergillaceae</taxon>
        <taxon>Penicillium</taxon>
    </lineage>
</organism>
<reference evidence="2" key="1">
    <citation type="submission" date="2022-11" db="EMBL/GenBank/DDBJ databases">
        <authorList>
            <person name="Petersen C."/>
        </authorList>
    </citation>
    <scope>NUCLEOTIDE SEQUENCE</scope>
    <source>
        <strain evidence="2">IBT 26290</strain>
    </source>
</reference>
<dbReference type="RefSeq" id="XP_056540883.1">
    <property type="nucleotide sequence ID" value="XM_056691118.1"/>
</dbReference>
<accession>A0A9W9HZH9</accession>
<protein>
    <submittedName>
        <fullName evidence="2">Uncharacterized protein</fullName>
    </submittedName>
</protein>
<dbReference type="GeneID" id="81430294"/>
<dbReference type="EMBL" id="JAPQKN010000006">
    <property type="protein sequence ID" value="KAJ5157894.1"/>
    <property type="molecule type" value="Genomic_DNA"/>
</dbReference>
<evidence type="ECO:0000256" key="1">
    <source>
        <dbReference type="SAM" id="MobiDB-lite"/>
    </source>
</evidence>
<gene>
    <name evidence="2" type="ORF">N7482_008994</name>
</gene>
<keyword evidence="3" id="KW-1185">Reference proteome</keyword>